<accession>A0A7R9MHW8</accession>
<dbReference type="InterPro" id="IPR009447">
    <property type="entry name" value="PIGW/GWT1"/>
</dbReference>
<organism evidence="6">
    <name type="scientific">Oppiella nova</name>
    <dbReference type="NCBI Taxonomy" id="334625"/>
    <lineage>
        <taxon>Eukaryota</taxon>
        <taxon>Metazoa</taxon>
        <taxon>Ecdysozoa</taxon>
        <taxon>Arthropoda</taxon>
        <taxon>Chelicerata</taxon>
        <taxon>Arachnida</taxon>
        <taxon>Acari</taxon>
        <taxon>Acariformes</taxon>
        <taxon>Sarcoptiformes</taxon>
        <taxon>Oribatida</taxon>
        <taxon>Brachypylina</taxon>
        <taxon>Oppioidea</taxon>
        <taxon>Oppiidae</taxon>
        <taxon>Oppiella</taxon>
    </lineage>
</organism>
<evidence type="ECO:0000313" key="6">
    <source>
        <dbReference type="EMBL" id="CAD7660528.1"/>
    </source>
</evidence>
<evidence type="ECO:0000256" key="4">
    <source>
        <dbReference type="ARBA" id="ARBA00023136"/>
    </source>
</evidence>
<evidence type="ECO:0000313" key="7">
    <source>
        <dbReference type="Proteomes" id="UP000728032"/>
    </source>
</evidence>
<reference evidence="6" key="1">
    <citation type="submission" date="2020-11" db="EMBL/GenBank/DDBJ databases">
        <authorList>
            <person name="Tran Van P."/>
        </authorList>
    </citation>
    <scope>NUCLEOTIDE SEQUENCE</scope>
</reference>
<feature type="transmembrane region" description="Helical" evidence="5">
    <location>
        <begin position="21"/>
        <end position="49"/>
    </location>
</feature>
<sequence length="165" mass="18838">MSPQYKQLRQDFIRGHSGSTFGEVIVITCVNQLANLLLIAVLSLVPVLTQPNCKWIRLVVEFFVIMMPFIACITVLSDHILAVWLTIILLTFIAIVLCFTRRQTKPIVIKELLDFCPTYGPRLPFLTNLFSTLMTCVCIAILAVDFRIFSRRFAKTEIYGFSLMD</sequence>
<keyword evidence="3 5" id="KW-1133">Transmembrane helix</keyword>
<feature type="non-terminal residue" evidence="6">
    <location>
        <position position="165"/>
    </location>
</feature>
<keyword evidence="4 5" id="KW-0472">Membrane</keyword>
<dbReference type="Pfam" id="PF06423">
    <property type="entry name" value="GWT1"/>
    <property type="match status" value="1"/>
</dbReference>
<proteinExistence type="predicted"/>
<evidence type="ECO:0000256" key="3">
    <source>
        <dbReference type="ARBA" id="ARBA00022989"/>
    </source>
</evidence>
<dbReference type="GO" id="GO:0032216">
    <property type="term" value="F:glucosaminyl-phosphatidylinositol O-acyltransferase activity"/>
    <property type="evidence" value="ECO:0007669"/>
    <property type="project" value="TreeGrafter"/>
</dbReference>
<evidence type="ECO:0000256" key="2">
    <source>
        <dbReference type="ARBA" id="ARBA00022692"/>
    </source>
</evidence>
<name>A0A7R9MHW8_9ACAR</name>
<feature type="transmembrane region" description="Helical" evidence="5">
    <location>
        <begin position="55"/>
        <end position="76"/>
    </location>
</feature>
<evidence type="ECO:0000256" key="5">
    <source>
        <dbReference type="SAM" id="Phobius"/>
    </source>
</evidence>
<dbReference type="EMBL" id="OC935341">
    <property type="protein sequence ID" value="CAD7660528.1"/>
    <property type="molecule type" value="Genomic_DNA"/>
</dbReference>
<protein>
    <submittedName>
        <fullName evidence="6">Uncharacterized protein</fullName>
    </submittedName>
</protein>
<keyword evidence="7" id="KW-1185">Reference proteome</keyword>
<evidence type="ECO:0000256" key="1">
    <source>
        <dbReference type="ARBA" id="ARBA00004141"/>
    </source>
</evidence>
<keyword evidence="2 5" id="KW-0812">Transmembrane</keyword>
<dbReference type="Proteomes" id="UP000728032">
    <property type="component" value="Unassembled WGS sequence"/>
</dbReference>
<dbReference type="EMBL" id="CAJPVJ010020516">
    <property type="protein sequence ID" value="CAG2177666.1"/>
    <property type="molecule type" value="Genomic_DNA"/>
</dbReference>
<dbReference type="GO" id="GO:0006506">
    <property type="term" value="P:GPI anchor biosynthetic process"/>
    <property type="evidence" value="ECO:0007669"/>
    <property type="project" value="InterPro"/>
</dbReference>
<dbReference type="GO" id="GO:0005783">
    <property type="term" value="C:endoplasmic reticulum"/>
    <property type="evidence" value="ECO:0007669"/>
    <property type="project" value="TreeGrafter"/>
</dbReference>
<dbReference type="GO" id="GO:0072659">
    <property type="term" value="P:protein localization to plasma membrane"/>
    <property type="evidence" value="ECO:0007669"/>
    <property type="project" value="TreeGrafter"/>
</dbReference>
<dbReference type="AlphaFoldDB" id="A0A7R9MHW8"/>
<dbReference type="PANTHER" id="PTHR20661">
    <property type="entry name" value="PHOSPHATIDYLINOSITOL-GLYCAN BIOSYNTHESIS CLASS W PROTEIN"/>
    <property type="match status" value="1"/>
</dbReference>
<dbReference type="OrthoDB" id="15270at2759"/>
<dbReference type="GO" id="GO:0016020">
    <property type="term" value="C:membrane"/>
    <property type="evidence" value="ECO:0007669"/>
    <property type="project" value="UniProtKB-SubCell"/>
</dbReference>
<dbReference type="PANTHER" id="PTHR20661:SF0">
    <property type="entry name" value="PHOSPHATIDYLINOSITOL-GLYCAN BIOSYNTHESIS CLASS W PROTEIN"/>
    <property type="match status" value="1"/>
</dbReference>
<feature type="transmembrane region" description="Helical" evidence="5">
    <location>
        <begin position="123"/>
        <end position="144"/>
    </location>
</feature>
<comment type="subcellular location">
    <subcellularLocation>
        <location evidence="1">Membrane</location>
        <topology evidence="1">Multi-pass membrane protein</topology>
    </subcellularLocation>
</comment>
<gene>
    <name evidence="6" type="ORF">ONB1V03_LOCUS17095</name>
</gene>
<feature type="transmembrane region" description="Helical" evidence="5">
    <location>
        <begin position="83"/>
        <end position="103"/>
    </location>
</feature>